<keyword evidence="3" id="KW-1185">Reference proteome</keyword>
<proteinExistence type="predicted"/>
<evidence type="ECO:0000313" key="3">
    <source>
        <dbReference type="Proteomes" id="UP000835052"/>
    </source>
</evidence>
<protein>
    <submittedName>
        <fullName evidence="2">Uncharacterized protein</fullName>
    </submittedName>
</protein>
<dbReference type="Proteomes" id="UP000835052">
    <property type="component" value="Unassembled WGS sequence"/>
</dbReference>
<gene>
    <name evidence="2" type="ORF">CAUJ_LOCUS14690</name>
</gene>
<feature type="compositionally biased region" description="Polar residues" evidence="1">
    <location>
        <begin position="26"/>
        <end position="39"/>
    </location>
</feature>
<evidence type="ECO:0000313" key="2">
    <source>
        <dbReference type="EMBL" id="CAD6198784.1"/>
    </source>
</evidence>
<feature type="compositionally biased region" description="Basic and acidic residues" evidence="1">
    <location>
        <begin position="40"/>
        <end position="50"/>
    </location>
</feature>
<name>A0A8S1HWT6_9PELO</name>
<comment type="caution">
    <text evidence="2">The sequence shown here is derived from an EMBL/GenBank/DDBJ whole genome shotgun (WGS) entry which is preliminary data.</text>
</comment>
<dbReference type="EMBL" id="CAJGYM010000138">
    <property type="protein sequence ID" value="CAD6198784.1"/>
    <property type="molecule type" value="Genomic_DNA"/>
</dbReference>
<evidence type="ECO:0000256" key="1">
    <source>
        <dbReference type="SAM" id="MobiDB-lite"/>
    </source>
</evidence>
<accession>A0A8S1HWT6</accession>
<feature type="compositionally biased region" description="Polar residues" evidence="1">
    <location>
        <begin position="71"/>
        <end position="82"/>
    </location>
</feature>
<feature type="region of interest" description="Disordered" evidence="1">
    <location>
        <begin position="26"/>
        <end position="82"/>
    </location>
</feature>
<organism evidence="2 3">
    <name type="scientific">Caenorhabditis auriculariae</name>
    <dbReference type="NCBI Taxonomy" id="2777116"/>
    <lineage>
        <taxon>Eukaryota</taxon>
        <taxon>Metazoa</taxon>
        <taxon>Ecdysozoa</taxon>
        <taxon>Nematoda</taxon>
        <taxon>Chromadorea</taxon>
        <taxon>Rhabditida</taxon>
        <taxon>Rhabditina</taxon>
        <taxon>Rhabditomorpha</taxon>
        <taxon>Rhabditoidea</taxon>
        <taxon>Rhabditidae</taxon>
        <taxon>Peloderinae</taxon>
        <taxon>Caenorhabditis</taxon>
    </lineage>
</organism>
<dbReference type="AlphaFoldDB" id="A0A8S1HWT6"/>
<sequence>MRGIGSCKVLILTEVCDSQYNFKLSVNNKDSTPSETTPGSEKRGREDAKVARHLQKPQNGPDNSLRDQLRNAAQSATNNNKNGRFRTSCFPTPLYLFSTCPNNLPELQSRKKLFVAKRLARFVLPIILQPFIKRRRDVAWQFWTSSCSL</sequence>
<reference evidence="2" key="1">
    <citation type="submission" date="2020-10" db="EMBL/GenBank/DDBJ databases">
        <authorList>
            <person name="Kikuchi T."/>
        </authorList>
    </citation>
    <scope>NUCLEOTIDE SEQUENCE</scope>
    <source>
        <strain evidence="2">NKZ352</strain>
    </source>
</reference>